<evidence type="ECO:0000313" key="4">
    <source>
        <dbReference type="Proteomes" id="UP000254817"/>
    </source>
</evidence>
<dbReference type="InterPro" id="IPR050523">
    <property type="entry name" value="AKR_Detox_Biosynth"/>
</dbReference>
<dbReference type="EC" id="1.1.1.91" evidence="3"/>
<dbReference type="EC" id="1.1.1.-" evidence="3"/>
<dbReference type="EMBL" id="UGAW01000002">
    <property type="protein sequence ID" value="STI46477.1"/>
    <property type="molecule type" value="Genomic_DNA"/>
</dbReference>
<dbReference type="PANTHER" id="PTHR43364:SF4">
    <property type="entry name" value="NAD(P)-LINKED OXIDOREDUCTASE SUPERFAMILY PROTEIN"/>
    <property type="match status" value="1"/>
</dbReference>
<sequence>MQYTRLGKSDLLVSRICMGCMGFGDPSTGQHSWTLDETASRDIIRYGLEKGINFYDTAIAYQNGSSERYVGRALREMAKRDDIVLATKFLPRTPAQIAGGISGKEAIAQSLDQSLKNLGMDYIDLYIYHIWDYNTPHYRRALKRYIPLLLLAKYDLLVFQTAMPGSWRRRTPLLNAKG</sequence>
<dbReference type="Gene3D" id="3.20.20.100">
    <property type="entry name" value="NADP-dependent oxidoreductase domain"/>
    <property type="match status" value="1"/>
</dbReference>
<organism evidence="3 4">
    <name type="scientific">Escherichia coli</name>
    <dbReference type="NCBI Taxonomy" id="562"/>
    <lineage>
        <taxon>Bacteria</taxon>
        <taxon>Pseudomonadati</taxon>
        <taxon>Pseudomonadota</taxon>
        <taxon>Gammaproteobacteria</taxon>
        <taxon>Enterobacterales</taxon>
        <taxon>Enterobacteriaceae</taxon>
        <taxon>Escherichia</taxon>
    </lineage>
</organism>
<dbReference type="SUPFAM" id="SSF51430">
    <property type="entry name" value="NAD(P)-linked oxidoreductase"/>
    <property type="match status" value="1"/>
</dbReference>
<proteinExistence type="predicted"/>
<dbReference type="GO" id="GO:0047681">
    <property type="term" value="F:aryl-alcohol dehydrogenase (NADP+) activity"/>
    <property type="evidence" value="ECO:0007669"/>
    <property type="project" value="UniProtKB-EC"/>
</dbReference>
<feature type="domain" description="NADP-dependent oxidoreductase" evidence="2">
    <location>
        <begin position="16"/>
        <end position="138"/>
    </location>
</feature>
<dbReference type="AlphaFoldDB" id="A0A376S7M3"/>
<protein>
    <submittedName>
        <fullName evidence="3">Putative Aryl-alcohol dehydrogenase (NADP(+))</fullName>
        <ecNumber evidence="3">1.1.1.-</ecNumber>
        <ecNumber evidence="3">1.1.1.91</ecNumber>
    </submittedName>
</protein>
<gene>
    <name evidence="3" type="primary">iolS_2</name>
    <name evidence="3" type="ORF">NCTC11112_05647</name>
</gene>
<reference evidence="3 4" key="1">
    <citation type="submission" date="2018-06" db="EMBL/GenBank/DDBJ databases">
        <authorList>
            <consortium name="Pathogen Informatics"/>
            <person name="Doyle S."/>
        </authorList>
    </citation>
    <scope>NUCLEOTIDE SEQUENCE [LARGE SCALE GENOMIC DNA]</scope>
    <source>
        <strain evidence="3 4">NCTC11112</strain>
    </source>
</reference>
<dbReference type="Pfam" id="PF00248">
    <property type="entry name" value="Aldo_ket_red"/>
    <property type="match status" value="1"/>
</dbReference>
<evidence type="ECO:0000256" key="1">
    <source>
        <dbReference type="ARBA" id="ARBA00023002"/>
    </source>
</evidence>
<accession>A0A376S7M3</accession>
<dbReference type="InterPro" id="IPR023210">
    <property type="entry name" value="NADP_OxRdtase_dom"/>
</dbReference>
<name>A0A376S7M3_ECOLX</name>
<evidence type="ECO:0000313" key="3">
    <source>
        <dbReference type="EMBL" id="STI46477.1"/>
    </source>
</evidence>
<dbReference type="GO" id="GO:0005829">
    <property type="term" value="C:cytosol"/>
    <property type="evidence" value="ECO:0007669"/>
    <property type="project" value="TreeGrafter"/>
</dbReference>
<dbReference type="PANTHER" id="PTHR43364">
    <property type="entry name" value="NADH-SPECIFIC METHYLGLYOXAL REDUCTASE-RELATED"/>
    <property type="match status" value="1"/>
</dbReference>
<dbReference type="Proteomes" id="UP000254817">
    <property type="component" value="Unassembled WGS sequence"/>
</dbReference>
<dbReference type="InterPro" id="IPR036812">
    <property type="entry name" value="NAD(P)_OxRdtase_dom_sf"/>
</dbReference>
<evidence type="ECO:0000259" key="2">
    <source>
        <dbReference type="Pfam" id="PF00248"/>
    </source>
</evidence>
<keyword evidence="1 3" id="KW-0560">Oxidoreductase</keyword>